<dbReference type="SUPFAM" id="SSF53335">
    <property type="entry name" value="S-adenosyl-L-methionine-dependent methyltransferases"/>
    <property type="match status" value="1"/>
</dbReference>
<dbReference type="PANTHER" id="PTHR10631:SF3">
    <property type="entry name" value="TRNA (GUANINE(26)-N(2))-DIMETHYLTRANSFERASE"/>
    <property type="match status" value="1"/>
</dbReference>
<dbReference type="GO" id="GO:0160104">
    <property type="term" value="F:tRNA (guanine(26)-N2)-dimethyltransferase activity"/>
    <property type="evidence" value="ECO:0007669"/>
    <property type="project" value="UniProtKB-UniRule"/>
</dbReference>
<dbReference type="RefSeq" id="XP_037216275.1">
    <property type="nucleotide sequence ID" value="XM_037366881.1"/>
</dbReference>
<comment type="catalytic activity">
    <reaction evidence="8 9">
        <text>guanosine(26) in tRNA + 2 S-adenosyl-L-methionine = N(2)-dimethylguanosine(26) in tRNA + 2 S-adenosyl-L-homocysteine + 2 H(+)</text>
        <dbReference type="Rhea" id="RHEA:43140"/>
        <dbReference type="Rhea" id="RHEA-COMP:10359"/>
        <dbReference type="Rhea" id="RHEA-COMP:10360"/>
        <dbReference type="ChEBI" id="CHEBI:15378"/>
        <dbReference type="ChEBI" id="CHEBI:57856"/>
        <dbReference type="ChEBI" id="CHEBI:59789"/>
        <dbReference type="ChEBI" id="CHEBI:74269"/>
        <dbReference type="ChEBI" id="CHEBI:74513"/>
        <dbReference type="EC" id="2.1.1.216"/>
    </reaction>
</comment>
<evidence type="ECO:0000256" key="7">
    <source>
        <dbReference type="ARBA" id="ARBA00039099"/>
    </source>
</evidence>
<comment type="caution">
    <text evidence="11">The sequence shown here is derived from an EMBL/GenBank/DDBJ whole genome shotgun (WGS) entry which is preliminary data.</text>
</comment>
<keyword evidence="3 9" id="KW-0808">Transferase</keyword>
<reference evidence="11" key="1">
    <citation type="submission" date="2020-05" db="EMBL/GenBank/DDBJ databases">
        <title>Mycena genomes resolve the evolution of fungal bioluminescence.</title>
        <authorList>
            <person name="Tsai I.J."/>
        </authorList>
    </citation>
    <scope>NUCLEOTIDE SEQUENCE</scope>
    <source>
        <strain evidence="11">171206Taipei</strain>
    </source>
</reference>
<evidence type="ECO:0000256" key="9">
    <source>
        <dbReference type="PROSITE-ProRule" id="PRU00958"/>
    </source>
</evidence>
<dbReference type="InterPro" id="IPR029063">
    <property type="entry name" value="SAM-dependent_MTases_sf"/>
</dbReference>
<dbReference type="EC" id="2.1.1.216" evidence="7 9"/>
<feature type="region of interest" description="Disordered" evidence="10">
    <location>
        <begin position="552"/>
        <end position="584"/>
    </location>
</feature>
<evidence type="ECO:0000256" key="1">
    <source>
        <dbReference type="ARBA" id="ARBA00022555"/>
    </source>
</evidence>
<evidence type="ECO:0000313" key="11">
    <source>
        <dbReference type="EMBL" id="KAF7294912.1"/>
    </source>
</evidence>
<evidence type="ECO:0000256" key="5">
    <source>
        <dbReference type="ARBA" id="ARBA00022694"/>
    </source>
</evidence>
<keyword evidence="1 9" id="KW-0820">tRNA-binding</keyword>
<dbReference type="Gene3D" id="3.30.56.70">
    <property type="entry name" value="N2,N2-dimethylguanosine tRNA methyltransferase, C-terminal domain"/>
    <property type="match status" value="1"/>
</dbReference>
<feature type="compositionally biased region" description="Low complexity" evidence="10">
    <location>
        <begin position="558"/>
        <end position="567"/>
    </location>
</feature>
<evidence type="ECO:0000256" key="8">
    <source>
        <dbReference type="ARBA" id="ARBA00051897"/>
    </source>
</evidence>
<dbReference type="GO" id="GO:0002940">
    <property type="term" value="P:tRNA N2-guanine methylation"/>
    <property type="evidence" value="ECO:0007669"/>
    <property type="project" value="TreeGrafter"/>
</dbReference>
<evidence type="ECO:0000256" key="6">
    <source>
        <dbReference type="ARBA" id="ARBA00022884"/>
    </source>
</evidence>
<comment type="similarity">
    <text evidence="9">Belongs to the class I-like SAM-binding methyltransferase superfamily. Trm1 family.</text>
</comment>
<feature type="region of interest" description="Disordered" evidence="10">
    <location>
        <begin position="64"/>
        <end position="114"/>
    </location>
</feature>
<dbReference type="Pfam" id="PF02005">
    <property type="entry name" value="TRM"/>
    <property type="match status" value="2"/>
</dbReference>
<dbReference type="GeneID" id="59349397"/>
<dbReference type="PANTHER" id="PTHR10631">
    <property type="entry name" value="N 2 ,N 2 -DIMETHYLGUANOSINE TRNA METHYLTRANSFERASE"/>
    <property type="match status" value="1"/>
</dbReference>
<dbReference type="InterPro" id="IPR042296">
    <property type="entry name" value="tRNA_met_Trm1_C"/>
</dbReference>
<dbReference type="EMBL" id="JACAZF010000009">
    <property type="protein sequence ID" value="KAF7294912.1"/>
    <property type="molecule type" value="Genomic_DNA"/>
</dbReference>
<dbReference type="FunFam" id="3.30.56.70:FF:000001">
    <property type="entry name" value="tRNA (guanine(26)-N(2))-dimethyltransferase"/>
    <property type="match status" value="1"/>
</dbReference>
<accession>A0A8H6SAT5</accession>
<keyword evidence="5 9" id="KW-0819">tRNA processing</keyword>
<evidence type="ECO:0000256" key="4">
    <source>
        <dbReference type="ARBA" id="ARBA00022691"/>
    </source>
</evidence>
<sequence>MADNKVVVPEGFTLHTENTSHILLSSNETFLNPVQEFNRDLSVACITTWSQMLHEAKQEKWMLSKRRKEARDKKHEPAEPSIDEIEKPAKRAKLDVPAEPTDSPIPAEGSKPTSGYSRRKIVILEALSATGLRSIRYAKEIPYVSQVIANDLSPAAAQAIKRNVEINGLTIPDPLPEKTPRPVEIKVNEGDAWYALVNSLAFPLNFALVLCCITIVKLINASTASIWTHTGLLHHSSMLLSRAFVTMARLLCVTCTDLSILATTNFAEKCFSNYGGIPTKSEYCHEAQALRLVLHTVSTSAARYGRFIEPLLCLSIDFYVRLFIRVRTSPIEVKRAVAKTSIYWICNDCQSFYGQPMGKVSEKAHPSGPVNVTFKTQAGPPVSETCPECNGVMHAAGPMWSAPIHNQDFVSKVLEHVERKENTYGTVSRMKGMLTVAKEELPEYPFYFTPAKISKFFHCVTPSFTDITSALLHAGHKVARSHASAGSIKTSATRSEILDIFRCWVKSHPIKSVSPTSPAHRLLSKEPKSDANFTKHPQVVLHTLKIVRYPEPPPNWGPKAKAMADKPAPAKRKHVQLEDMEEQE</sequence>
<proteinExistence type="inferred from homology"/>
<organism evidence="11 12">
    <name type="scientific">Mycena indigotica</name>
    <dbReference type="NCBI Taxonomy" id="2126181"/>
    <lineage>
        <taxon>Eukaryota</taxon>
        <taxon>Fungi</taxon>
        <taxon>Dikarya</taxon>
        <taxon>Basidiomycota</taxon>
        <taxon>Agaricomycotina</taxon>
        <taxon>Agaricomycetes</taxon>
        <taxon>Agaricomycetidae</taxon>
        <taxon>Agaricales</taxon>
        <taxon>Marasmiineae</taxon>
        <taxon>Mycenaceae</taxon>
        <taxon>Mycena</taxon>
    </lineage>
</organism>
<keyword evidence="4 9" id="KW-0949">S-adenosyl-L-methionine</keyword>
<evidence type="ECO:0000256" key="2">
    <source>
        <dbReference type="ARBA" id="ARBA00022603"/>
    </source>
</evidence>
<dbReference type="InterPro" id="IPR002905">
    <property type="entry name" value="Trm1"/>
</dbReference>
<dbReference type="Gene3D" id="3.40.50.150">
    <property type="entry name" value="Vaccinia Virus protein VP39"/>
    <property type="match status" value="1"/>
</dbReference>
<keyword evidence="2 9" id="KW-0489">Methyltransferase</keyword>
<feature type="compositionally biased region" description="Basic and acidic residues" evidence="10">
    <location>
        <begin position="69"/>
        <end position="96"/>
    </location>
</feature>
<dbReference type="GO" id="GO:0000049">
    <property type="term" value="F:tRNA binding"/>
    <property type="evidence" value="ECO:0007669"/>
    <property type="project" value="UniProtKB-UniRule"/>
</dbReference>
<dbReference type="GO" id="GO:0005634">
    <property type="term" value="C:nucleus"/>
    <property type="evidence" value="ECO:0007669"/>
    <property type="project" value="TreeGrafter"/>
</dbReference>
<keyword evidence="12" id="KW-1185">Reference proteome</keyword>
<dbReference type="OrthoDB" id="6349953at2759"/>
<protein>
    <recommendedName>
        <fullName evidence="7 9">tRNA (guanine(26)-N(2))-dimethyltransferase</fullName>
        <ecNumber evidence="7 9">2.1.1.216</ecNumber>
    </recommendedName>
</protein>
<dbReference type="PROSITE" id="PS51626">
    <property type="entry name" value="SAM_MT_TRM1"/>
    <property type="match status" value="1"/>
</dbReference>
<name>A0A8H6SAT5_9AGAR</name>
<evidence type="ECO:0000256" key="10">
    <source>
        <dbReference type="SAM" id="MobiDB-lite"/>
    </source>
</evidence>
<gene>
    <name evidence="11" type="ORF">MIND_01029300</name>
</gene>
<evidence type="ECO:0000256" key="3">
    <source>
        <dbReference type="ARBA" id="ARBA00022679"/>
    </source>
</evidence>
<evidence type="ECO:0000313" key="12">
    <source>
        <dbReference type="Proteomes" id="UP000636479"/>
    </source>
</evidence>
<dbReference type="Proteomes" id="UP000636479">
    <property type="component" value="Unassembled WGS sequence"/>
</dbReference>
<keyword evidence="6 9" id="KW-0694">RNA-binding</keyword>
<dbReference type="AlphaFoldDB" id="A0A8H6SAT5"/>